<accession>A0A6N0I309</accession>
<organism evidence="2 3">
    <name type="scientific">Staphylococcus hominis</name>
    <dbReference type="NCBI Taxonomy" id="1290"/>
    <lineage>
        <taxon>Bacteria</taxon>
        <taxon>Bacillati</taxon>
        <taxon>Bacillota</taxon>
        <taxon>Bacilli</taxon>
        <taxon>Bacillales</taxon>
        <taxon>Staphylococcaceae</taxon>
        <taxon>Staphylococcus</taxon>
    </lineage>
</organism>
<evidence type="ECO:0000313" key="1">
    <source>
        <dbReference type="EMBL" id="MCM5672588.1"/>
    </source>
</evidence>
<sequence>MARKYNAIKYVIKKNNDDLELYGLRLYEFNIKDGKAINISQPIFVNRDILIDKIQDGEAFTRAFRVSQNDYYAGQSIALSVNKHGYINNNFEVSRDVIRNVEESILDYK</sequence>
<reference evidence="1 4" key="2">
    <citation type="submission" date="2022-06" db="EMBL/GenBank/DDBJ databases">
        <title>Staphylococcus hominis ShoR14 genome sequence.</title>
        <authorList>
            <person name="Yeo C.C."/>
            <person name="Chew C.H."/>
            <person name="Che Hamzah A.M."/>
            <person name="Al-Trad E.I."/>
        </authorList>
    </citation>
    <scope>NUCLEOTIDE SEQUENCE [LARGE SCALE GENOMIC DNA]</scope>
    <source>
        <strain evidence="1 4">ShoR14</strain>
    </source>
</reference>
<dbReference type="Proteomes" id="UP000665944">
    <property type="component" value="Unassembled WGS sequence"/>
</dbReference>
<evidence type="ECO:0000313" key="2">
    <source>
        <dbReference type="EMBL" id="QKQ28966.1"/>
    </source>
</evidence>
<dbReference type="AlphaFoldDB" id="A0A6N0I309"/>
<protein>
    <submittedName>
        <fullName evidence="2">Uncharacterized protein</fullName>
    </submittedName>
</protein>
<dbReference type="RefSeq" id="WP_017175660.1">
    <property type="nucleotide sequence ID" value="NZ_CABMJU010000009.1"/>
</dbReference>
<proteinExistence type="predicted"/>
<evidence type="ECO:0000313" key="3">
    <source>
        <dbReference type="Proteomes" id="UP000509636"/>
    </source>
</evidence>
<dbReference type="EMBL" id="CP054550">
    <property type="protein sequence ID" value="QKQ28966.1"/>
    <property type="molecule type" value="Genomic_DNA"/>
</dbReference>
<dbReference type="EMBL" id="JAGHKT020000009">
    <property type="protein sequence ID" value="MCM5672588.1"/>
    <property type="molecule type" value="Genomic_DNA"/>
</dbReference>
<reference evidence="2 3" key="1">
    <citation type="submission" date="2019-09" db="EMBL/GenBank/DDBJ databases">
        <title>FDA dAtabase for Regulatory Grade micrObial Sequences (FDA-ARGOS): Supporting development and validation of Infectious Disease Dx tests.</title>
        <authorList>
            <person name="Sciortino C."/>
            <person name="Tallon L."/>
            <person name="Sadzewicz L."/>
            <person name="Vavikolanu K."/>
            <person name="Mehta A."/>
            <person name="Aluvathingal J."/>
            <person name="Nadendla S."/>
            <person name="Nandy P."/>
            <person name="Geyer C."/>
            <person name="Yan Y."/>
            <person name="Sichtig H."/>
        </authorList>
    </citation>
    <scope>NUCLEOTIDE SEQUENCE [LARGE SCALE GENOMIC DNA]</scope>
    <source>
        <strain evidence="2 3">FDAARGOS_661</strain>
    </source>
</reference>
<gene>
    <name evidence="2" type="ORF">FOB69_05785</name>
    <name evidence="1" type="ORF">J7T32_007370</name>
</gene>
<name>A0A6N0I309_STAHO</name>
<keyword evidence="4" id="KW-1185">Reference proteome</keyword>
<dbReference type="Proteomes" id="UP000509636">
    <property type="component" value="Chromosome"/>
</dbReference>
<evidence type="ECO:0000313" key="4">
    <source>
        <dbReference type="Proteomes" id="UP000665944"/>
    </source>
</evidence>